<evidence type="ECO:0000256" key="2">
    <source>
        <dbReference type="ARBA" id="ARBA00022801"/>
    </source>
</evidence>
<evidence type="ECO:0000256" key="4">
    <source>
        <dbReference type="SAM" id="MobiDB-lite"/>
    </source>
</evidence>
<proteinExistence type="inferred from homology"/>
<feature type="chain" id="PRO_5040533199" description="Carboxylic ester hydrolase" evidence="3">
    <location>
        <begin position="19"/>
        <end position="587"/>
    </location>
</feature>
<keyword evidence="7" id="KW-1185">Reference proteome</keyword>
<dbReference type="PANTHER" id="PTHR11559">
    <property type="entry name" value="CARBOXYLESTERASE"/>
    <property type="match status" value="1"/>
</dbReference>
<dbReference type="InterPro" id="IPR029058">
    <property type="entry name" value="AB_hydrolase_fold"/>
</dbReference>
<comment type="caution">
    <text evidence="6">The sequence shown here is derived from an EMBL/GenBank/DDBJ whole genome shotgun (WGS) entry which is preliminary data.</text>
</comment>
<accession>A0A9P4I5M8</accession>
<dbReference type="Gene3D" id="3.40.50.1820">
    <property type="entry name" value="alpha/beta hydrolase"/>
    <property type="match status" value="1"/>
</dbReference>
<organism evidence="6 7">
    <name type="scientific">Rhizodiscina lignyota</name>
    <dbReference type="NCBI Taxonomy" id="1504668"/>
    <lineage>
        <taxon>Eukaryota</taxon>
        <taxon>Fungi</taxon>
        <taxon>Dikarya</taxon>
        <taxon>Ascomycota</taxon>
        <taxon>Pezizomycotina</taxon>
        <taxon>Dothideomycetes</taxon>
        <taxon>Pleosporomycetidae</taxon>
        <taxon>Aulographales</taxon>
        <taxon>Rhizodiscinaceae</taxon>
        <taxon>Rhizodiscina</taxon>
    </lineage>
</organism>
<protein>
    <recommendedName>
        <fullName evidence="3">Carboxylic ester hydrolase</fullName>
        <ecNumber evidence="3">3.1.1.-</ecNumber>
    </recommendedName>
</protein>
<dbReference type="InterPro" id="IPR002018">
    <property type="entry name" value="CarbesteraseB"/>
</dbReference>
<sequence length="587" mass="61693">MRGSQFLFAFSFSQLLFAQDLIQVKTTNGTIQGGKCPSTSASQFLAIPYAQPPIGDLRFQPPQPYNGSYNGTLNATTATPSCIQFGKQFLESGPQSEDCLLLDIWVPPNTSPNSGLPVKFWVYGGSGTAGGISDPLYSGCNLATDAVVVSVNYRLGPLGFLALESAGVQGNMAIQDVIMALEWVQSNIAAFGGDPKKVVLFGQSAGAALSFMISTLPNAPSLMNAMIGESGAGRSYLPTNSSAVQEFGAQWAKNLGCSASDLSCIQSKSASAMNSSYPKSDLGLTASNNAIVTGFGYTYDGKIVPGNPAEVGAQVPVIFGHTTMEATLDILGGLNFPPSVEDYSKFLNTTFGSYASTVNKTYSLDKFKSTPFPVFYAMVEVYTDYAYSCPTYRGLLKAAENKQPAYTYIWGKEPSCPWYSAIPSDPQILQLLNATHTSEIPFVFGQVDDLPLPNGTCSFSSYEKALSADVVAAWTSMAANGNPNGKNSKINWPEFSAKSSMGLNVGNNSVTAGTVDYTRCQFWDAIDQGITNSTSNTSIFGSSSSSSGSSSTTSSAPAATSSSGSSGMYVVSGLAWSGMAAAFLLGV</sequence>
<feature type="region of interest" description="Disordered" evidence="4">
    <location>
        <begin position="541"/>
        <end position="565"/>
    </location>
</feature>
<name>A0A9P4I5M8_9PEZI</name>
<dbReference type="Proteomes" id="UP000799772">
    <property type="component" value="Unassembled WGS sequence"/>
</dbReference>
<keyword evidence="3" id="KW-0732">Signal</keyword>
<evidence type="ECO:0000256" key="3">
    <source>
        <dbReference type="RuleBase" id="RU361235"/>
    </source>
</evidence>
<evidence type="ECO:0000259" key="5">
    <source>
        <dbReference type="Pfam" id="PF00135"/>
    </source>
</evidence>
<feature type="domain" description="Carboxylesterase type B" evidence="5">
    <location>
        <begin position="23"/>
        <end position="523"/>
    </location>
</feature>
<reference evidence="6" key="1">
    <citation type="journal article" date="2020" name="Stud. Mycol.">
        <title>101 Dothideomycetes genomes: a test case for predicting lifestyles and emergence of pathogens.</title>
        <authorList>
            <person name="Haridas S."/>
            <person name="Albert R."/>
            <person name="Binder M."/>
            <person name="Bloem J."/>
            <person name="Labutti K."/>
            <person name="Salamov A."/>
            <person name="Andreopoulos B."/>
            <person name="Baker S."/>
            <person name="Barry K."/>
            <person name="Bills G."/>
            <person name="Bluhm B."/>
            <person name="Cannon C."/>
            <person name="Castanera R."/>
            <person name="Culley D."/>
            <person name="Daum C."/>
            <person name="Ezra D."/>
            <person name="Gonzalez J."/>
            <person name="Henrissat B."/>
            <person name="Kuo A."/>
            <person name="Liang C."/>
            <person name="Lipzen A."/>
            <person name="Lutzoni F."/>
            <person name="Magnuson J."/>
            <person name="Mondo S."/>
            <person name="Nolan M."/>
            <person name="Ohm R."/>
            <person name="Pangilinan J."/>
            <person name="Park H.-J."/>
            <person name="Ramirez L."/>
            <person name="Alfaro M."/>
            <person name="Sun H."/>
            <person name="Tritt A."/>
            <person name="Yoshinaga Y."/>
            <person name="Zwiers L.-H."/>
            <person name="Turgeon B."/>
            <person name="Goodwin S."/>
            <person name="Spatafora J."/>
            <person name="Crous P."/>
            <person name="Grigoriev I."/>
        </authorList>
    </citation>
    <scope>NUCLEOTIDE SEQUENCE</scope>
    <source>
        <strain evidence="6">CBS 133067</strain>
    </source>
</reference>
<gene>
    <name evidence="6" type="ORF">NA57DRAFT_81311</name>
</gene>
<dbReference type="EMBL" id="ML978138">
    <property type="protein sequence ID" value="KAF2093383.1"/>
    <property type="molecule type" value="Genomic_DNA"/>
</dbReference>
<feature type="signal peptide" evidence="3">
    <location>
        <begin position="1"/>
        <end position="18"/>
    </location>
</feature>
<dbReference type="InterPro" id="IPR019826">
    <property type="entry name" value="Carboxylesterase_B_AS"/>
</dbReference>
<comment type="similarity">
    <text evidence="1 3">Belongs to the type-B carboxylesterase/lipase family.</text>
</comment>
<evidence type="ECO:0000256" key="1">
    <source>
        <dbReference type="ARBA" id="ARBA00005964"/>
    </source>
</evidence>
<keyword evidence="2 3" id="KW-0378">Hydrolase</keyword>
<evidence type="ECO:0000313" key="6">
    <source>
        <dbReference type="EMBL" id="KAF2093383.1"/>
    </source>
</evidence>
<dbReference type="SUPFAM" id="SSF53474">
    <property type="entry name" value="alpha/beta-Hydrolases"/>
    <property type="match status" value="1"/>
</dbReference>
<dbReference type="InterPro" id="IPR050309">
    <property type="entry name" value="Type-B_Carboxylest/Lipase"/>
</dbReference>
<dbReference type="PROSITE" id="PS00122">
    <property type="entry name" value="CARBOXYLESTERASE_B_1"/>
    <property type="match status" value="1"/>
</dbReference>
<dbReference type="OrthoDB" id="408631at2759"/>
<evidence type="ECO:0000313" key="7">
    <source>
        <dbReference type="Proteomes" id="UP000799772"/>
    </source>
</evidence>
<dbReference type="Pfam" id="PF00135">
    <property type="entry name" value="COesterase"/>
    <property type="match status" value="1"/>
</dbReference>
<dbReference type="AlphaFoldDB" id="A0A9P4I5M8"/>
<dbReference type="EC" id="3.1.1.-" evidence="3"/>
<dbReference type="GO" id="GO:0016787">
    <property type="term" value="F:hydrolase activity"/>
    <property type="evidence" value="ECO:0007669"/>
    <property type="project" value="UniProtKB-KW"/>
</dbReference>